<dbReference type="PROSITE" id="PS51141">
    <property type="entry name" value="ZF_SBP"/>
    <property type="match status" value="1"/>
</dbReference>
<organism evidence="13 14">
    <name type="scientific">Chenopodium quinoa</name>
    <name type="common">Quinoa</name>
    <dbReference type="NCBI Taxonomy" id="63459"/>
    <lineage>
        <taxon>Eukaryota</taxon>
        <taxon>Viridiplantae</taxon>
        <taxon>Streptophyta</taxon>
        <taxon>Embryophyta</taxon>
        <taxon>Tracheophyta</taxon>
        <taxon>Spermatophyta</taxon>
        <taxon>Magnoliopsida</taxon>
        <taxon>eudicotyledons</taxon>
        <taxon>Gunneridae</taxon>
        <taxon>Pentapetalae</taxon>
        <taxon>Caryophyllales</taxon>
        <taxon>Chenopodiaceae</taxon>
        <taxon>Chenopodioideae</taxon>
        <taxon>Atripliceae</taxon>
        <taxon>Chenopodium</taxon>
    </lineage>
</organism>
<evidence type="ECO:0000256" key="9">
    <source>
        <dbReference type="PROSITE-ProRule" id="PRU00470"/>
    </source>
</evidence>
<dbReference type="SUPFAM" id="SSF103612">
    <property type="entry name" value="SBT domain"/>
    <property type="match status" value="1"/>
</dbReference>
<dbReference type="GO" id="GO:0003677">
    <property type="term" value="F:DNA binding"/>
    <property type="evidence" value="ECO:0007669"/>
    <property type="project" value="UniProtKB-KW"/>
</dbReference>
<feature type="compositionally biased region" description="Polar residues" evidence="10">
    <location>
        <begin position="373"/>
        <end position="427"/>
    </location>
</feature>
<feature type="compositionally biased region" description="Basic residues" evidence="10">
    <location>
        <begin position="246"/>
        <end position="256"/>
    </location>
</feature>
<dbReference type="PANTHER" id="PTHR31251">
    <property type="entry name" value="SQUAMOSA PROMOTER-BINDING-LIKE PROTEIN 4"/>
    <property type="match status" value="1"/>
</dbReference>
<keyword evidence="11" id="KW-0812">Transmembrane</keyword>
<reference evidence="13" key="2">
    <citation type="submission" date="2021-03" db="UniProtKB">
        <authorList>
            <consortium name="EnsemblPlants"/>
        </authorList>
    </citation>
    <scope>IDENTIFICATION</scope>
</reference>
<dbReference type="AlphaFoldDB" id="A0A803N9B7"/>
<evidence type="ECO:0000256" key="11">
    <source>
        <dbReference type="SAM" id="Phobius"/>
    </source>
</evidence>
<comment type="subcellular location">
    <subcellularLocation>
        <location evidence="1">Nucleus</location>
    </subcellularLocation>
</comment>
<sequence>MEEVGTQVASPLYIHQNIGGRFCEGALIGAKRSLCYNSGSNHHQQQQQHSQIHRSGHGWNPKDWEWDSSHFLARSRPLESDRLRLGSLHEVSTPNNKEVVNPVLSSSFTSKSSSPPHDDQQGGNSLRLQLGGVGDNNGTGTSFNKTSVGNVQSSNSTEEPVSSLRPNKKVRSGSPGGGNYPMCQVDSCSEDLSKSKDYHRRHKVCELHSKATKALVGKQMQRFCQQCSRFHPLAEFDEGKRSCRRRLAGHNKRRRKTQAEDTTSPAIQPTDSHKTGYGNLDIVNLLTVLARGQGALGQSNMDVDAASRSTTNLLAVLSATLAASSPGSLAFFSQKSNPGSCVDKNKSTTMDKDTGSDACKKPSIELQSLGGERSSSSYQSPTEDSDSQVQDTRTNLPLQLFSSSPGDDSSPNLVTSRRYFSSDSSNPTEERSHSSAAPVTRKLFPLETASESARPVRMSFSEEANVNVEASRTETSASRMTLELFTMGNKAASNSLQNLPHQAGYTSSSGSDHSPPSFNSDPQKDRTGRIIFKLFDKDPSQLPGALRTQIYNWLSNSPSDMESYIRPGCVVLSIYVSMSSAAWEQLEESFLQRVEALVQDSDFEFWRSGRFSVNIGTQLAVHKDDPFRFVTLWTEGFAFANLGAQNLTSPGTKIHCAYMGGYSSKEVLKSSDQGLPCEEIRLNEFNVHAAASSVLGRCFIEVENGVRGNCFPIIIADAKICQELRLLEREFYEAKDSDVITDDQANMLQYLLTFSTERDYSALVKTLLDIFVEAESRMDGLSTECVEALSNMHLLHRAVKRSSRKMVDMLVHYSAPCSYDIVDALTNDPMQIGPHSWRSLLDDGEVRQRPSLPLDTKQKSCSKCAMRSYSRMPGSHGFLHRPFIHSMLTIAAVCVCVCLFFKSLHVNSVTPFMWDNVDFGAM</sequence>
<feature type="domain" description="SBP-type" evidence="12">
    <location>
        <begin position="180"/>
        <end position="257"/>
    </location>
</feature>
<evidence type="ECO:0000256" key="4">
    <source>
        <dbReference type="ARBA" id="ARBA00022833"/>
    </source>
</evidence>
<dbReference type="Pfam" id="PF26102">
    <property type="entry name" value="Ig_SPL7"/>
    <property type="match status" value="1"/>
</dbReference>
<keyword evidence="8" id="KW-0539">Nucleus</keyword>
<dbReference type="OMA" id="CPRNSCL"/>
<dbReference type="GO" id="GO:0008270">
    <property type="term" value="F:zinc ion binding"/>
    <property type="evidence" value="ECO:0007669"/>
    <property type="project" value="UniProtKB-KW"/>
</dbReference>
<keyword evidence="11" id="KW-1133">Transmembrane helix</keyword>
<feature type="compositionally biased region" description="Polar residues" evidence="10">
    <location>
        <begin position="260"/>
        <end position="270"/>
    </location>
</feature>
<dbReference type="Gene3D" id="4.10.1100.10">
    <property type="entry name" value="Transcription factor, SBP-box domain"/>
    <property type="match status" value="1"/>
</dbReference>
<keyword evidence="4" id="KW-0862">Zinc</keyword>
<evidence type="ECO:0000313" key="14">
    <source>
        <dbReference type="Proteomes" id="UP000596660"/>
    </source>
</evidence>
<keyword evidence="2" id="KW-0479">Metal-binding</keyword>
<keyword evidence="5" id="KW-0805">Transcription regulation</keyword>
<evidence type="ECO:0000313" key="13">
    <source>
        <dbReference type="EnsemblPlants" id="AUR62042534-RA:cds"/>
    </source>
</evidence>
<evidence type="ECO:0000256" key="3">
    <source>
        <dbReference type="ARBA" id="ARBA00022771"/>
    </source>
</evidence>
<dbReference type="Gramene" id="AUR62042534-RA">
    <property type="protein sequence ID" value="AUR62042534-RA:cds"/>
    <property type="gene ID" value="AUR62042534"/>
</dbReference>
<evidence type="ECO:0000256" key="1">
    <source>
        <dbReference type="ARBA" id="ARBA00004123"/>
    </source>
</evidence>
<evidence type="ECO:0000256" key="7">
    <source>
        <dbReference type="ARBA" id="ARBA00023163"/>
    </source>
</evidence>
<dbReference type="FunFam" id="4.10.1100.10:FF:000001">
    <property type="entry name" value="Squamosa promoter-binding-like protein 14"/>
    <property type="match status" value="1"/>
</dbReference>
<feature type="region of interest" description="Disordered" evidence="10">
    <location>
        <begin position="106"/>
        <end position="181"/>
    </location>
</feature>
<reference evidence="13" key="1">
    <citation type="journal article" date="2017" name="Nature">
        <title>The genome of Chenopodium quinoa.</title>
        <authorList>
            <person name="Jarvis D.E."/>
            <person name="Ho Y.S."/>
            <person name="Lightfoot D.J."/>
            <person name="Schmoeckel S.M."/>
            <person name="Li B."/>
            <person name="Borm T.J.A."/>
            <person name="Ohyanagi H."/>
            <person name="Mineta K."/>
            <person name="Michell C.T."/>
            <person name="Saber N."/>
            <person name="Kharbatia N.M."/>
            <person name="Rupper R.R."/>
            <person name="Sharp A.R."/>
            <person name="Dally N."/>
            <person name="Boughton B.A."/>
            <person name="Woo Y.H."/>
            <person name="Gao G."/>
            <person name="Schijlen E.G.W.M."/>
            <person name="Guo X."/>
            <person name="Momin A.A."/>
            <person name="Negrao S."/>
            <person name="Al-Babili S."/>
            <person name="Gehring C."/>
            <person name="Roessner U."/>
            <person name="Jung C."/>
            <person name="Murphy K."/>
            <person name="Arold S.T."/>
            <person name="Gojobori T."/>
            <person name="van der Linden C.G."/>
            <person name="van Loo E.N."/>
            <person name="Jellen E.N."/>
            <person name="Maughan P.J."/>
            <person name="Tester M."/>
        </authorList>
    </citation>
    <scope>NUCLEOTIDE SEQUENCE [LARGE SCALE GENOMIC DNA]</scope>
    <source>
        <strain evidence="13">cv. PI 614886</strain>
    </source>
</reference>
<proteinExistence type="predicted"/>
<feature type="transmembrane region" description="Helical" evidence="11">
    <location>
        <begin position="883"/>
        <end position="901"/>
    </location>
</feature>
<dbReference type="InterPro" id="IPR044817">
    <property type="entry name" value="SBP-like"/>
</dbReference>
<dbReference type="GO" id="GO:0005634">
    <property type="term" value="C:nucleus"/>
    <property type="evidence" value="ECO:0007669"/>
    <property type="project" value="UniProtKB-SubCell"/>
</dbReference>
<feature type="compositionally biased region" description="Basic and acidic residues" evidence="10">
    <location>
        <begin position="343"/>
        <end position="363"/>
    </location>
</feature>
<evidence type="ECO:0000256" key="10">
    <source>
        <dbReference type="SAM" id="MobiDB-lite"/>
    </source>
</evidence>
<keyword evidence="7" id="KW-0804">Transcription</keyword>
<feature type="compositionally biased region" description="Low complexity" evidence="10">
    <location>
        <begin position="507"/>
        <end position="520"/>
    </location>
</feature>
<dbReference type="InterPro" id="IPR004333">
    <property type="entry name" value="SBP_dom"/>
</dbReference>
<dbReference type="Proteomes" id="UP000596660">
    <property type="component" value="Unplaced"/>
</dbReference>
<dbReference type="PANTHER" id="PTHR31251:SF110">
    <property type="entry name" value="SQUAMOSA PROMOTER-BINDING-LIKE PROTEIN 14"/>
    <property type="match status" value="1"/>
</dbReference>
<name>A0A803N9B7_CHEQI</name>
<keyword evidence="14" id="KW-1185">Reference proteome</keyword>
<feature type="region of interest" description="Disordered" evidence="10">
    <location>
        <begin position="246"/>
        <end position="275"/>
    </location>
</feature>
<evidence type="ECO:0000256" key="5">
    <source>
        <dbReference type="ARBA" id="ARBA00023015"/>
    </source>
</evidence>
<accession>A0A803N9B7</accession>
<keyword evidence="11" id="KW-0472">Membrane</keyword>
<evidence type="ECO:0000256" key="2">
    <source>
        <dbReference type="ARBA" id="ARBA00022723"/>
    </source>
</evidence>
<evidence type="ECO:0000256" key="6">
    <source>
        <dbReference type="ARBA" id="ARBA00023125"/>
    </source>
</evidence>
<evidence type="ECO:0000256" key="8">
    <source>
        <dbReference type="ARBA" id="ARBA00023242"/>
    </source>
</evidence>
<dbReference type="InterPro" id="IPR036893">
    <property type="entry name" value="SBP_sf"/>
</dbReference>
<keyword evidence="6" id="KW-0238">DNA-binding</keyword>
<evidence type="ECO:0000259" key="12">
    <source>
        <dbReference type="PROSITE" id="PS51141"/>
    </source>
</evidence>
<feature type="region of interest" description="Disordered" evidence="10">
    <location>
        <begin position="499"/>
        <end position="524"/>
    </location>
</feature>
<protein>
    <recommendedName>
        <fullName evidence="12">SBP-type domain-containing protein</fullName>
    </recommendedName>
</protein>
<feature type="region of interest" description="Disordered" evidence="10">
    <location>
        <begin position="332"/>
        <end position="443"/>
    </location>
</feature>
<keyword evidence="3 9" id="KW-0863">Zinc-finger</keyword>
<dbReference type="EnsemblPlants" id="AUR62042534-RA">
    <property type="protein sequence ID" value="AUR62042534-RA:cds"/>
    <property type="gene ID" value="AUR62042534"/>
</dbReference>
<feature type="compositionally biased region" description="Polar residues" evidence="10">
    <location>
        <begin position="138"/>
        <end position="160"/>
    </location>
</feature>
<dbReference type="Pfam" id="PF03110">
    <property type="entry name" value="SBP"/>
    <property type="match status" value="1"/>
</dbReference>